<evidence type="ECO:0000313" key="7">
    <source>
        <dbReference type="EMBL" id="TMV10625.1"/>
    </source>
</evidence>
<accession>A0ABY2X5A3</accession>
<keyword evidence="8" id="KW-1185">Reference proteome</keyword>
<dbReference type="Proteomes" id="UP001191082">
    <property type="component" value="Unassembled WGS sequence"/>
</dbReference>
<dbReference type="Pfam" id="PF03963">
    <property type="entry name" value="FlgD"/>
    <property type="match status" value="1"/>
</dbReference>
<evidence type="ECO:0000313" key="8">
    <source>
        <dbReference type="Proteomes" id="UP001191082"/>
    </source>
</evidence>
<proteinExistence type="inferred from homology"/>
<evidence type="ECO:0000256" key="4">
    <source>
        <dbReference type="ARBA" id="ARBA00024746"/>
    </source>
</evidence>
<sequence length="226" mass="23571">MVVDSVGATGATPATTGASSAGSSGKSAIAGLTSDFETFIKLLTTQAKYQDPLEPLDSTEYASQLAQFSMVEQQVKTNDSLEAMVAGMLSRAGLSGQADSLAAWIGRDIRAAAPVSYTGTAVEIAPKPTQTADKAQLVVKSLNGTEVQRLDIPVSRNTFMWTGGGLGHGDYTFHVESFKSGKLEASSQAEVYGRVNEAQIDGELIKLVLSTGQTINSSDVTAMRAG</sequence>
<comment type="similarity">
    <text evidence="1 5">Belongs to the FlgD family.</text>
</comment>
<keyword evidence="7" id="KW-0282">Flagellum</keyword>
<dbReference type="EMBL" id="VCPC01000004">
    <property type="protein sequence ID" value="TMV10625.1"/>
    <property type="molecule type" value="Genomic_DNA"/>
</dbReference>
<keyword evidence="7" id="KW-0969">Cilium</keyword>
<gene>
    <name evidence="7" type="primary">flgD</name>
    <name evidence="7" type="ORF">FGK64_17760</name>
</gene>
<protein>
    <recommendedName>
        <fullName evidence="2 5">Basal-body rod modification protein FlgD</fullName>
    </recommendedName>
</protein>
<evidence type="ECO:0000256" key="2">
    <source>
        <dbReference type="ARBA" id="ARBA00016013"/>
    </source>
</evidence>
<name>A0ABY2X5A3_9RHOB</name>
<evidence type="ECO:0000256" key="1">
    <source>
        <dbReference type="ARBA" id="ARBA00010577"/>
    </source>
</evidence>
<comment type="function">
    <text evidence="4 5">Required for flagellar hook formation. May act as a scaffolding protein.</text>
</comment>
<feature type="region of interest" description="Disordered" evidence="6">
    <location>
        <begin position="1"/>
        <end position="24"/>
    </location>
</feature>
<dbReference type="InterPro" id="IPR005648">
    <property type="entry name" value="FlgD"/>
</dbReference>
<reference evidence="7 8" key="1">
    <citation type="submission" date="2019-05" db="EMBL/GenBank/DDBJ databases">
        <title>Marivita sp. nov. isolated from sea sediment.</title>
        <authorList>
            <person name="Kim W."/>
        </authorList>
    </citation>
    <scope>NUCLEOTIDE SEQUENCE [LARGE SCALE GENOMIC DNA]</scope>
    <source>
        <strain evidence="7 8">CAU 1492</strain>
    </source>
</reference>
<evidence type="ECO:0000256" key="5">
    <source>
        <dbReference type="RuleBase" id="RU362076"/>
    </source>
</evidence>
<dbReference type="RefSeq" id="WP_138865198.1">
    <property type="nucleotide sequence ID" value="NZ_VCPC01000004.1"/>
</dbReference>
<evidence type="ECO:0000256" key="3">
    <source>
        <dbReference type="ARBA" id="ARBA00022795"/>
    </source>
</evidence>
<keyword evidence="7" id="KW-0966">Cell projection</keyword>
<organism evidence="7 8">
    <name type="scientific">Arenibacterium halophilum</name>
    <dbReference type="NCBI Taxonomy" id="2583821"/>
    <lineage>
        <taxon>Bacteria</taxon>
        <taxon>Pseudomonadati</taxon>
        <taxon>Pseudomonadota</taxon>
        <taxon>Alphaproteobacteria</taxon>
        <taxon>Rhodobacterales</taxon>
        <taxon>Paracoccaceae</taxon>
        <taxon>Arenibacterium</taxon>
    </lineage>
</organism>
<evidence type="ECO:0000256" key="6">
    <source>
        <dbReference type="SAM" id="MobiDB-lite"/>
    </source>
</evidence>
<comment type="caution">
    <text evidence="7">The sequence shown here is derived from an EMBL/GenBank/DDBJ whole genome shotgun (WGS) entry which is preliminary data.</text>
</comment>
<keyword evidence="3 5" id="KW-1005">Bacterial flagellum biogenesis</keyword>